<reference evidence="3" key="1">
    <citation type="submission" date="2009-05" db="EMBL/GenBank/DDBJ databases">
        <title>The genome sequence of Ajellomyces capsulatus strain H143.</title>
        <authorList>
            <person name="Champion M."/>
            <person name="Cuomo C.A."/>
            <person name="Ma L.-J."/>
            <person name="Henn M.R."/>
            <person name="Sil A."/>
            <person name="Goldman B."/>
            <person name="Young S.K."/>
            <person name="Kodira C.D."/>
            <person name="Zeng Q."/>
            <person name="Koehrsen M."/>
            <person name="Alvarado L."/>
            <person name="Berlin A.M."/>
            <person name="Borenstein D."/>
            <person name="Chen Z."/>
            <person name="Engels R."/>
            <person name="Freedman E."/>
            <person name="Gellesch M."/>
            <person name="Goldberg J."/>
            <person name="Griggs A."/>
            <person name="Gujja S."/>
            <person name="Heiman D.I."/>
            <person name="Hepburn T.A."/>
            <person name="Howarth C."/>
            <person name="Jen D."/>
            <person name="Larson L."/>
            <person name="Lewis B."/>
            <person name="Mehta T."/>
            <person name="Park D."/>
            <person name="Pearson M."/>
            <person name="Roberts A."/>
            <person name="Saif S."/>
            <person name="Shea T.D."/>
            <person name="Shenoy N."/>
            <person name="Sisk P."/>
            <person name="Stolte C."/>
            <person name="Sykes S."/>
            <person name="Walk T."/>
            <person name="White J."/>
            <person name="Yandava C."/>
            <person name="Klein B."/>
            <person name="McEwen J.G."/>
            <person name="Puccia R."/>
            <person name="Goldman G.H."/>
            <person name="Felipe M.S."/>
            <person name="Nino-Vega G."/>
            <person name="San-Blas G."/>
            <person name="Taylor J.W."/>
            <person name="Mendoza L."/>
            <person name="Galagan J.E."/>
            <person name="Nusbaum C."/>
            <person name="Birren B.W."/>
        </authorList>
    </citation>
    <scope>NUCLEOTIDE SEQUENCE [LARGE SCALE GENOMIC DNA]</scope>
    <source>
        <strain evidence="3">H143</strain>
    </source>
</reference>
<name>C6HFI7_AJECH</name>
<evidence type="ECO:0000313" key="2">
    <source>
        <dbReference type="EMBL" id="EER41064.1"/>
    </source>
</evidence>
<dbReference type="Proteomes" id="UP000002624">
    <property type="component" value="Unassembled WGS sequence"/>
</dbReference>
<gene>
    <name evidence="2" type="ORF">HCDG_04710</name>
</gene>
<protein>
    <submittedName>
        <fullName evidence="2">Uncharacterized protein</fullName>
    </submittedName>
</protein>
<feature type="region of interest" description="Disordered" evidence="1">
    <location>
        <begin position="1"/>
        <end position="23"/>
    </location>
</feature>
<proteinExistence type="predicted"/>
<evidence type="ECO:0000256" key="1">
    <source>
        <dbReference type="SAM" id="MobiDB-lite"/>
    </source>
</evidence>
<organism evidence="2 3">
    <name type="scientific">Ajellomyces capsulatus (strain H143)</name>
    <name type="common">Darling's disease fungus</name>
    <name type="synonym">Histoplasma capsulatum</name>
    <dbReference type="NCBI Taxonomy" id="544712"/>
    <lineage>
        <taxon>Eukaryota</taxon>
        <taxon>Fungi</taxon>
        <taxon>Dikarya</taxon>
        <taxon>Ascomycota</taxon>
        <taxon>Pezizomycotina</taxon>
        <taxon>Eurotiomycetes</taxon>
        <taxon>Eurotiomycetidae</taxon>
        <taxon>Onygenales</taxon>
        <taxon>Ajellomycetaceae</taxon>
        <taxon>Histoplasma</taxon>
    </lineage>
</organism>
<dbReference type="HOGENOM" id="CLU_2108374_0_0_1"/>
<dbReference type="AlphaFoldDB" id="C6HFI7"/>
<evidence type="ECO:0000313" key="3">
    <source>
        <dbReference type="Proteomes" id="UP000002624"/>
    </source>
</evidence>
<feature type="compositionally biased region" description="Polar residues" evidence="1">
    <location>
        <begin position="13"/>
        <end position="23"/>
    </location>
</feature>
<dbReference type="VEuPathDB" id="FungiDB:HCDG_04710"/>
<sequence length="115" mass="13277">MVHASPTIRGIRPTNNKETQINRPANKHTSGPLLIIDIRFALFLPKLPSSNYHPSISPGTITTYSVLMSWVWDGVEIWKVSGTEMRSQYIYIYTIYLVCYFTTQWRIIHALIKAH</sequence>
<dbReference type="EMBL" id="GG692424">
    <property type="protein sequence ID" value="EER41064.1"/>
    <property type="molecule type" value="Genomic_DNA"/>
</dbReference>
<accession>C6HFI7</accession>